<accession>A0A0D9NHS6</accession>
<feature type="region of interest" description="Disordered" evidence="1">
    <location>
        <begin position="377"/>
        <end position="401"/>
    </location>
</feature>
<dbReference type="AlphaFoldDB" id="A0A0D9NHS6"/>
<dbReference type="Proteomes" id="UP000054544">
    <property type="component" value="Unassembled WGS sequence"/>
</dbReference>
<keyword evidence="3" id="KW-1185">Reference proteome</keyword>
<organism evidence="2 3">
    <name type="scientific">Metarhizium anisopliae BRIP 53293</name>
    <dbReference type="NCBI Taxonomy" id="1291518"/>
    <lineage>
        <taxon>Eukaryota</taxon>
        <taxon>Fungi</taxon>
        <taxon>Dikarya</taxon>
        <taxon>Ascomycota</taxon>
        <taxon>Pezizomycotina</taxon>
        <taxon>Sordariomycetes</taxon>
        <taxon>Hypocreomycetidae</taxon>
        <taxon>Hypocreales</taxon>
        <taxon>Clavicipitaceae</taxon>
        <taxon>Metarhizium</taxon>
    </lineage>
</organism>
<reference evidence="3" key="1">
    <citation type="journal article" date="2014" name="BMC Genomics">
        <title>The genome sequence of the biocontrol fungus Metarhizium anisopliae and comparative genomics of Metarhizium species.</title>
        <authorList>
            <person name="Pattemore J.A."/>
            <person name="Hane J.K."/>
            <person name="Williams A.H."/>
            <person name="Wilson B.A."/>
            <person name="Stodart B.J."/>
            <person name="Ash G.J."/>
        </authorList>
    </citation>
    <scope>NUCLEOTIDE SEQUENCE [LARGE SCALE GENOMIC DNA]</scope>
    <source>
        <strain evidence="3">BRIP 53293</strain>
    </source>
</reference>
<protein>
    <submittedName>
        <fullName evidence="2">Uncharacterized protein</fullName>
    </submittedName>
</protein>
<evidence type="ECO:0000256" key="1">
    <source>
        <dbReference type="SAM" id="MobiDB-lite"/>
    </source>
</evidence>
<evidence type="ECO:0000313" key="2">
    <source>
        <dbReference type="EMBL" id="KJK73491.1"/>
    </source>
</evidence>
<feature type="region of interest" description="Disordered" evidence="1">
    <location>
        <begin position="336"/>
        <end position="357"/>
    </location>
</feature>
<sequence length="401" mass="47031">MSARLNFALQQLFRDIASAAAQLSADFFIYFWRIAISLRDIRCHGEQKLQRNKQFLLSTFLKYTRFLFSSVNRNHPFTDFAAWLEHAFHTGPLQFKCVVQWAYWCSIRCVKEAIGDYHPIVLGMMAHHEKNWRTNNSYKSTSIRMYYDGYIRKAENKGKDATLLVLDYMNSMSVSECEADFRQTKLLAASVRQKTRPDSGSQWHRDIRVEAFIQSTDWLANEYYKRNDGQCYEVLADAINILRHGDQVCCIWAATFSRRKALWHKSTINYKAPATKPPSRSITIPGKEWLPKLNSQSEKELKKEKYRRETTEKWREERKRLDDITQTIKSTAVVYRGDPSQFRGNKKRKERREKQKKEQALVFMAVDNSLMPGFHDTEKQPKQPQCNDGFAMPIMGLRNSS</sequence>
<dbReference type="EMBL" id="KE384821">
    <property type="protein sequence ID" value="KJK73491.1"/>
    <property type="molecule type" value="Genomic_DNA"/>
</dbReference>
<proteinExistence type="predicted"/>
<evidence type="ECO:0000313" key="3">
    <source>
        <dbReference type="Proteomes" id="UP000054544"/>
    </source>
</evidence>
<gene>
    <name evidence="2" type="ORF">H634G_11270</name>
</gene>
<name>A0A0D9NHS6_METAN</name>